<keyword evidence="2" id="KW-1185">Reference proteome</keyword>
<gene>
    <name evidence="1" type="ORF">RFULGI_LOCUS511</name>
</gene>
<organism evidence="1 2">
    <name type="scientific">Racocetra fulgida</name>
    <dbReference type="NCBI Taxonomy" id="60492"/>
    <lineage>
        <taxon>Eukaryota</taxon>
        <taxon>Fungi</taxon>
        <taxon>Fungi incertae sedis</taxon>
        <taxon>Mucoromycota</taxon>
        <taxon>Glomeromycotina</taxon>
        <taxon>Glomeromycetes</taxon>
        <taxon>Diversisporales</taxon>
        <taxon>Gigasporaceae</taxon>
        <taxon>Racocetra</taxon>
    </lineage>
</organism>
<evidence type="ECO:0000313" key="1">
    <source>
        <dbReference type="EMBL" id="CAG8457099.1"/>
    </source>
</evidence>
<accession>A0A9N8VLQ2</accession>
<dbReference type="AlphaFoldDB" id="A0A9N8VLQ2"/>
<sequence>MKAKYSREVLENQQLIKKSLSANEYLYKVPKPGERFKYPDVVKKFNKKINIDYYIESLFGLCARFINYDDKYQPSPESLLKVLNRKKKSKEKKLKIAKDLLQNNDSPNYNKNNAKALAYTQRREGKCLARVSPNIYL</sequence>
<reference evidence="1" key="1">
    <citation type="submission" date="2021-06" db="EMBL/GenBank/DDBJ databases">
        <authorList>
            <person name="Kallberg Y."/>
            <person name="Tangrot J."/>
            <person name="Rosling A."/>
        </authorList>
    </citation>
    <scope>NUCLEOTIDE SEQUENCE</scope>
    <source>
        <strain evidence="1">IN212</strain>
    </source>
</reference>
<dbReference type="EMBL" id="CAJVPZ010000203">
    <property type="protein sequence ID" value="CAG8457099.1"/>
    <property type="molecule type" value="Genomic_DNA"/>
</dbReference>
<evidence type="ECO:0000313" key="2">
    <source>
        <dbReference type="Proteomes" id="UP000789396"/>
    </source>
</evidence>
<dbReference type="Proteomes" id="UP000789396">
    <property type="component" value="Unassembled WGS sequence"/>
</dbReference>
<comment type="caution">
    <text evidence="1">The sequence shown here is derived from an EMBL/GenBank/DDBJ whole genome shotgun (WGS) entry which is preliminary data.</text>
</comment>
<proteinExistence type="predicted"/>
<name>A0A9N8VLQ2_9GLOM</name>
<dbReference type="OrthoDB" id="2420988at2759"/>
<protein>
    <submittedName>
        <fullName evidence="1">909_t:CDS:1</fullName>
    </submittedName>
</protein>